<sequence length="100" mass="11283">MKVATVRLNVLSDSIGTEWNDIEAAGEAYASFLQSRLQQSASEAGFDTNDISVTYHHILAGFSNDSVWADRLDAEEQLRDIVRNIRESAWIEFCESHSEF</sequence>
<dbReference type="EMBL" id="BMNW01000011">
    <property type="protein sequence ID" value="GGM25701.1"/>
    <property type="molecule type" value="Genomic_DNA"/>
</dbReference>
<organism evidence="1 2">
    <name type="scientific">Pseudomonas asuensis</name>
    <dbReference type="NCBI Taxonomy" id="1825787"/>
    <lineage>
        <taxon>Bacteria</taxon>
        <taxon>Pseudomonadati</taxon>
        <taxon>Pseudomonadota</taxon>
        <taxon>Gammaproteobacteria</taxon>
        <taxon>Pseudomonadales</taxon>
        <taxon>Pseudomonadaceae</taxon>
        <taxon>Pseudomonas</taxon>
    </lineage>
</organism>
<evidence type="ECO:0000313" key="1">
    <source>
        <dbReference type="EMBL" id="GGM25701.1"/>
    </source>
</evidence>
<name>A0ABQ2H193_9PSED</name>
<comment type="caution">
    <text evidence="1">The sequence shown here is derived from an EMBL/GenBank/DDBJ whole genome shotgun (WGS) entry which is preliminary data.</text>
</comment>
<evidence type="ECO:0000313" key="2">
    <source>
        <dbReference type="Proteomes" id="UP000616499"/>
    </source>
</evidence>
<dbReference type="Proteomes" id="UP000616499">
    <property type="component" value="Unassembled WGS sequence"/>
</dbReference>
<gene>
    <name evidence="1" type="ORF">GCM10009425_40560</name>
</gene>
<proteinExistence type="predicted"/>
<reference evidence="2" key="1">
    <citation type="journal article" date="2019" name="Int. J. Syst. Evol. Microbiol.">
        <title>The Global Catalogue of Microorganisms (GCM) 10K type strain sequencing project: providing services to taxonomists for standard genome sequencing and annotation.</title>
        <authorList>
            <consortium name="The Broad Institute Genomics Platform"/>
            <consortium name="The Broad Institute Genome Sequencing Center for Infectious Disease"/>
            <person name="Wu L."/>
            <person name="Ma J."/>
        </authorList>
    </citation>
    <scope>NUCLEOTIDE SEQUENCE [LARGE SCALE GENOMIC DNA]</scope>
    <source>
        <strain evidence="2">JCM 13501</strain>
    </source>
</reference>
<protein>
    <submittedName>
        <fullName evidence="1">Uncharacterized protein</fullName>
    </submittedName>
</protein>
<accession>A0ABQ2H193</accession>
<dbReference type="RefSeq" id="WP_188867951.1">
    <property type="nucleotide sequence ID" value="NZ_BMNW01000011.1"/>
</dbReference>
<keyword evidence="2" id="KW-1185">Reference proteome</keyword>